<feature type="region of interest" description="Disordered" evidence="1">
    <location>
        <begin position="502"/>
        <end position="549"/>
    </location>
</feature>
<dbReference type="PANTHER" id="PTHR22891">
    <property type="entry name" value="EUKARYOTIC TRANSLATION INITIATION FACTOR 2C"/>
    <property type="match status" value="1"/>
</dbReference>
<feature type="compositionally biased region" description="Gly residues" evidence="1">
    <location>
        <begin position="503"/>
        <end position="531"/>
    </location>
</feature>
<reference evidence="3" key="1">
    <citation type="submission" date="2014-11" db="EMBL/GenBank/DDBJ databases">
        <authorList>
            <person name="Otto D Thomas"/>
            <person name="Naeem Raeece"/>
        </authorList>
    </citation>
    <scope>NUCLEOTIDE SEQUENCE</scope>
</reference>
<evidence type="ECO:0000256" key="1">
    <source>
        <dbReference type="SAM" id="MobiDB-lite"/>
    </source>
</evidence>
<evidence type="ECO:0000313" key="3">
    <source>
        <dbReference type="EMBL" id="CEM42637.1"/>
    </source>
</evidence>
<dbReference type="InterPro" id="IPR003165">
    <property type="entry name" value="Piwi"/>
</dbReference>
<dbReference type="Gene3D" id="3.40.50.2300">
    <property type="match status" value="1"/>
</dbReference>
<organism evidence="3">
    <name type="scientific">Chromera velia CCMP2878</name>
    <dbReference type="NCBI Taxonomy" id="1169474"/>
    <lineage>
        <taxon>Eukaryota</taxon>
        <taxon>Sar</taxon>
        <taxon>Alveolata</taxon>
        <taxon>Colpodellida</taxon>
        <taxon>Chromeraceae</taxon>
        <taxon>Chromera</taxon>
    </lineage>
</organism>
<proteinExistence type="predicted"/>
<dbReference type="PROSITE" id="PS50822">
    <property type="entry name" value="PIWI"/>
    <property type="match status" value="1"/>
</dbReference>
<dbReference type="EMBL" id="CDMZ01002499">
    <property type="protein sequence ID" value="CEM42637.1"/>
    <property type="molecule type" value="Genomic_DNA"/>
</dbReference>
<name>A0A0G4HEY2_9ALVE</name>
<accession>A0A0G4HEY2</accession>
<feature type="domain" description="Piwi" evidence="2">
    <location>
        <begin position="577"/>
        <end position="951"/>
    </location>
</feature>
<dbReference type="VEuPathDB" id="CryptoDB:Cvel_26922"/>
<feature type="region of interest" description="Disordered" evidence="1">
    <location>
        <begin position="798"/>
        <end position="843"/>
    </location>
</feature>
<dbReference type="SUPFAM" id="SSF101690">
    <property type="entry name" value="PAZ domain"/>
    <property type="match status" value="1"/>
</dbReference>
<dbReference type="SMART" id="SM00950">
    <property type="entry name" value="Piwi"/>
    <property type="match status" value="1"/>
</dbReference>
<dbReference type="InterPro" id="IPR012337">
    <property type="entry name" value="RNaseH-like_sf"/>
</dbReference>
<protein>
    <recommendedName>
        <fullName evidence="2">Piwi domain-containing protein</fullName>
    </recommendedName>
</protein>
<dbReference type="Pfam" id="PF02171">
    <property type="entry name" value="Piwi"/>
    <property type="match status" value="1"/>
</dbReference>
<dbReference type="SUPFAM" id="SSF53098">
    <property type="entry name" value="Ribonuclease H-like"/>
    <property type="match status" value="1"/>
</dbReference>
<sequence length="1033" mass="114191">MDSSGWKKIDLHVNYFPLSVDPNSVLYRHDVVYKATAGPDGLRSKEKEKAIEKQCAIWKRKDLLAGWDGNDALVWPEEINLLGDVLSIVRADENHAIPMSDPSSPSKPHHERKLMMDCVNVILANAATYRKREAGGLQAAVECTKKGRAFYPKHPGYIFPIASKIPSHMGVLGTAGWFGFVASAGLTGNRGGTGSLNVVVNVQTGLAYEPDLTLRDFLERVVAKKPLEQLSPLENEEMSHHKQVQGLKLCCKGKRSAYTLYRVDMDPSKRAGTVTFKTKEDGEISVASYWNTHLVPELREQNIPHIRDDEPLAEMAGGVHIPLCCCLVEPFQVPARGAFEAEKQVLQEFGCMKAPQRKRHIEKVVAEIFHPERNSVLSHFGFRVSTVMTRVEGKLMPVAPLFMSSARRQQEGTERVRVDEGEAKWNTLRNQCAKKCPAAAAGVSLPFCIVTFDQRIQGDFGTPCVQSYMWEFRQKLATEFNIQIPECPVFVLQVNFSAHGVSPAGGGRGGRGGRGGGRGGRGGGRGGGGGGAPPPRKGGVEEYENQADEDERARYLQGLEDNLIRQWDYQMNQIADKAFKYRDGRANSQYMSNVALKVNTQLGGTNWVLDAAGAEGMAYIRELFSKEKHDICVLGADVTHPSSQAGATRVQPSVAAMVCSVDEHLSQWTHCVRAQTGTRLKSAAQEVIGSEDYPLFKEMFAACMENRKLWKVAGRQHTQTDMMPPRHVVIFRDGVSDEQINSVLDSELAQIKDYYHNVAKQKNFDPDAFVAGIRFTVIVVQKRHNARLFSAIPVTGDPSLRQTAPQPPVVLTGPGEASGRGRGERGGRGGGRGGRGGGGRGFQMEDLRSFTAEGENPPPGTILESEVQNLMLPSNTTSFWLCSHKGVIGTAHPALYILREDAIVQPMPNKDITPLSIDAMKLFIYHLCHLSQRTSKAVSYPVPTFYADMVAEHGMKHLWRHKFKWKQETNELKKRPQPGEKDLTVEEKLRKSAQLRQKAVADANEALKRTVPLNDFPTAPFVQIPPPGAMFYV</sequence>
<dbReference type="AlphaFoldDB" id="A0A0G4HEY2"/>
<feature type="compositionally biased region" description="Gly residues" evidence="1">
    <location>
        <begin position="828"/>
        <end position="841"/>
    </location>
</feature>
<dbReference type="Gene3D" id="3.30.420.10">
    <property type="entry name" value="Ribonuclease H-like superfamily/Ribonuclease H"/>
    <property type="match status" value="1"/>
</dbReference>
<dbReference type="InterPro" id="IPR036397">
    <property type="entry name" value="RNaseH_sf"/>
</dbReference>
<evidence type="ECO:0000259" key="2">
    <source>
        <dbReference type="PROSITE" id="PS50822"/>
    </source>
</evidence>
<gene>
    <name evidence="3" type="ORF">Cvel_26922</name>
</gene>
<dbReference type="GO" id="GO:0003676">
    <property type="term" value="F:nucleic acid binding"/>
    <property type="evidence" value="ECO:0007669"/>
    <property type="project" value="InterPro"/>
</dbReference>
<dbReference type="InterPro" id="IPR036085">
    <property type="entry name" value="PAZ_dom_sf"/>
</dbReference>